<organism evidence="1 2">
    <name type="scientific">Neorhizobium huautlense</name>
    <dbReference type="NCBI Taxonomy" id="67774"/>
    <lineage>
        <taxon>Bacteria</taxon>
        <taxon>Pseudomonadati</taxon>
        <taxon>Pseudomonadota</taxon>
        <taxon>Alphaproteobacteria</taxon>
        <taxon>Hyphomicrobiales</taxon>
        <taxon>Rhizobiaceae</taxon>
        <taxon>Rhizobium/Agrobacterium group</taxon>
        <taxon>Neorhizobium</taxon>
    </lineage>
</organism>
<keyword evidence="2" id="KW-1185">Reference proteome</keyword>
<proteinExistence type="predicted"/>
<dbReference type="EMBL" id="JAUSRF010000022">
    <property type="protein sequence ID" value="MDP9840113.1"/>
    <property type="molecule type" value="Genomic_DNA"/>
</dbReference>
<evidence type="ECO:0000313" key="2">
    <source>
        <dbReference type="Proteomes" id="UP001241472"/>
    </source>
</evidence>
<evidence type="ECO:0000313" key="1">
    <source>
        <dbReference type="EMBL" id="MDP9840113.1"/>
    </source>
</evidence>
<reference evidence="1 2" key="1">
    <citation type="submission" date="2023-07" db="EMBL/GenBank/DDBJ databases">
        <title>Sorghum-associated microbial communities from plants grown in Nebraska, USA.</title>
        <authorList>
            <person name="Schachtman D."/>
        </authorList>
    </citation>
    <scope>NUCLEOTIDE SEQUENCE [LARGE SCALE GENOMIC DNA]</scope>
    <source>
        <strain evidence="1 2">DS1307</strain>
    </source>
</reference>
<accession>A0ABT9Q059</accession>
<sequence>MKDSTDYTLAEFSEAYDLETDQAERIFNLSGPSKVKLDVFMRVYKQPKAAENLFFASDR</sequence>
<dbReference type="Proteomes" id="UP001241472">
    <property type="component" value="Unassembled WGS sequence"/>
</dbReference>
<protein>
    <submittedName>
        <fullName evidence="1">Uncharacterized protein</fullName>
    </submittedName>
</protein>
<comment type="caution">
    <text evidence="1">The sequence shown here is derived from an EMBL/GenBank/DDBJ whole genome shotgun (WGS) entry which is preliminary data.</text>
</comment>
<name>A0ABT9Q059_9HYPH</name>
<dbReference type="RefSeq" id="WP_306839401.1">
    <property type="nucleotide sequence ID" value="NZ_JAUSRF010000022.1"/>
</dbReference>
<gene>
    <name evidence="1" type="ORF">J2T09_004893</name>
</gene>